<feature type="domain" description="Cation efflux protein transmembrane" evidence="7">
    <location>
        <begin position="16"/>
        <end position="223"/>
    </location>
</feature>
<dbReference type="InterPro" id="IPR040177">
    <property type="entry name" value="SLC30A9"/>
</dbReference>
<keyword evidence="2" id="KW-0813">Transport</keyword>
<dbReference type="NCBIfam" id="TIGR01297">
    <property type="entry name" value="CDF"/>
    <property type="match status" value="1"/>
</dbReference>
<evidence type="ECO:0000256" key="3">
    <source>
        <dbReference type="ARBA" id="ARBA00022692"/>
    </source>
</evidence>
<proteinExistence type="predicted"/>
<evidence type="ECO:0000259" key="7">
    <source>
        <dbReference type="Pfam" id="PF01545"/>
    </source>
</evidence>
<dbReference type="EMBL" id="JABUMX010000001">
    <property type="protein sequence ID" value="NTS30858.1"/>
    <property type="molecule type" value="Genomic_DNA"/>
</dbReference>
<dbReference type="InterPro" id="IPR027469">
    <property type="entry name" value="Cation_efflux_TMD_sf"/>
</dbReference>
<evidence type="ECO:0000313" key="8">
    <source>
        <dbReference type="EMBL" id="NTS30858.1"/>
    </source>
</evidence>
<dbReference type="InterPro" id="IPR058533">
    <property type="entry name" value="Cation_efflux_TM"/>
</dbReference>
<evidence type="ECO:0000256" key="1">
    <source>
        <dbReference type="ARBA" id="ARBA00004141"/>
    </source>
</evidence>
<evidence type="ECO:0000256" key="6">
    <source>
        <dbReference type="SAM" id="Phobius"/>
    </source>
</evidence>
<evidence type="ECO:0000256" key="4">
    <source>
        <dbReference type="ARBA" id="ARBA00022989"/>
    </source>
</evidence>
<feature type="transmembrane region" description="Helical" evidence="6">
    <location>
        <begin position="81"/>
        <end position="102"/>
    </location>
</feature>
<dbReference type="GO" id="GO:0006829">
    <property type="term" value="P:zinc ion transport"/>
    <property type="evidence" value="ECO:0007669"/>
    <property type="project" value="InterPro"/>
</dbReference>
<dbReference type="InterPro" id="IPR002524">
    <property type="entry name" value="Cation_efflux"/>
</dbReference>
<protein>
    <submittedName>
        <fullName evidence="8">Cation transporter</fullName>
    </submittedName>
</protein>
<organism evidence="8 9">
    <name type="scientific">Phyllobacterium pellucidum</name>
    <dbReference type="NCBI Taxonomy" id="2740464"/>
    <lineage>
        <taxon>Bacteria</taxon>
        <taxon>Pseudomonadati</taxon>
        <taxon>Pseudomonadota</taxon>
        <taxon>Alphaproteobacteria</taxon>
        <taxon>Hyphomicrobiales</taxon>
        <taxon>Phyllobacteriaceae</taxon>
        <taxon>Phyllobacterium</taxon>
    </lineage>
</organism>
<dbReference type="PANTHER" id="PTHR13414">
    <property type="entry name" value="HUEL-CATION TRANSPORTER"/>
    <property type="match status" value="1"/>
</dbReference>
<keyword evidence="9" id="KW-1185">Reference proteome</keyword>
<feature type="transmembrane region" description="Helical" evidence="6">
    <location>
        <begin position="14"/>
        <end position="35"/>
    </location>
</feature>
<dbReference type="GO" id="GO:0008324">
    <property type="term" value="F:monoatomic cation transmembrane transporter activity"/>
    <property type="evidence" value="ECO:0007669"/>
    <property type="project" value="InterPro"/>
</dbReference>
<dbReference type="InterPro" id="IPR036837">
    <property type="entry name" value="Cation_efflux_CTD_sf"/>
</dbReference>
<dbReference type="SUPFAM" id="SSF160240">
    <property type="entry name" value="Cation efflux protein cytoplasmic domain-like"/>
    <property type="match status" value="1"/>
</dbReference>
<feature type="transmembrane region" description="Helical" evidence="6">
    <location>
        <begin position="172"/>
        <end position="191"/>
    </location>
</feature>
<gene>
    <name evidence="8" type="ORF">HQ945_06295</name>
</gene>
<evidence type="ECO:0000313" key="9">
    <source>
        <dbReference type="Proteomes" id="UP000550508"/>
    </source>
</evidence>
<feature type="transmembrane region" description="Helical" evidence="6">
    <location>
        <begin position="118"/>
        <end position="139"/>
    </location>
</feature>
<comment type="caution">
    <text evidence="8">The sequence shown here is derived from an EMBL/GenBank/DDBJ whole genome shotgun (WGS) entry which is preliminary data.</text>
</comment>
<accession>A0A849VLU8</accession>
<dbReference type="SUPFAM" id="SSF161111">
    <property type="entry name" value="Cation efflux protein transmembrane domain-like"/>
    <property type="match status" value="1"/>
</dbReference>
<name>A0A849VLU8_9HYPH</name>
<dbReference type="Pfam" id="PF01545">
    <property type="entry name" value="Cation_efflux"/>
    <property type="match status" value="1"/>
</dbReference>
<dbReference type="AlphaFoldDB" id="A0A849VLU8"/>
<sequence>MASQSGTHAGSKKVIYAAILGNLLIAATKFIAAFFTGSSAMLSEGVHSLVDTGNGALLLYGLRRAARPADKSHPFGHGRELYFWSFIVALLVFAVGAGVSFYEGVIHIMRPEPVANPIVNYVVIGLAMIFEGASWFVALKEFRMMKGKLGYVEAVQESKDPSVFTVLFEDTAALLGLIIALVAISAAQIFDMPALDGVGSIGISIILAATAIFLARESKGLLMGEAALPEVEQQILDLANKDPDIQKANGVLTVHMGPKQIVAGLSVEFEDHIQAPQIEACVERLEAALKTANPDIVTLFVKPQTARTWEVRRKKIEAA</sequence>
<feature type="transmembrane region" description="Helical" evidence="6">
    <location>
        <begin position="197"/>
        <end position="215"/>
    </location>
</feature>
<dbReference type="PANTHER" id="PTHR13414:SF9">
    <property type="entry name" value="PROTON-COUPLED ZINC ANTIPORTER SLC30A9, MITOCHONDRIAL"/>
    <property type="match status" value="1"/>
</dbReference>
<evidence type="ECO:0000256" key="5">
    <source>
        <dbReference type="ARBA" id="ARBA00023136"/>
    </source>
</evidence>
<dbReference type="GO" id="GO:0016020">
    <property type="term" value="C:membrane"/>
    <property type="evidence" value="ECO:0007669"/>
    <property type="project" value="UniProtKB-SubCell"/>
</dbReference>
<keyword evidence="4 6" id="KW-1133">Transmembrane helix</keyword>
<dbReference type="Gene3D" id="1.20.1510.10">
    <property type="entry name" value="Cation efflux protein transmembrane domain"/>
    <property type="match status" value="1"/>
</dbReference>
<dbReference type="Proteomes" id="UP000550508">
    <property type="component" value="Unassembled WGS sequence"/>
</dbReference>
<evidence type="ECO:0000256" key="2">
    <source>
        <dbReference type="ARBA" id="ARBA00022448"/>
    </source>
</evidence>
<comment type="subcellular location">
    <subcellularLocation>
        <location evidence="1">Membrane</location>
        <topology evidence="1">Multi-pass membrane protein</topology>
    </subcellularLocation>
</comment>
<dbReference type="RefSeq" id="WP_113280278.1">
    <property type="nucleotide sequence ID" value="NZ_JABUMX010000001.1"/>
</dbReference>
<keyword evidence="3 6" id="KW-0812">Transmembrane</keyword>
<reference evidence="8 9" key="1">
    <citation type="submission" date="2020-05" db="EMBL/GenBank/DDBJ databases">
        <authorList>
            <person name="Kim M.K."/>
        </authorList>
    </citation>
    <scope>NUCLEOTIDE SEQUENCE [LARGE SCALE GENOMIC DNA]</scope>
    <source>
        <strain evidence="8 9">BT25</strain>
    </source>
</reference>
<keyword evidence="5 6" id="KW-0472">Membrane</keyword>